<dbReference type="AlphaFoldDB" id="A0AAD9FWL3"/>
<evidence type="ECO:0000313" key="9">
    <source>
        <dbReference type="Proteomes" id="UP001182556"/>
    </source>
</evidence>
<dbReference type="Gene3D" id="1.20.1250.20">
    <property type="entry name" value="MFS general substrate transporter like domains"/>
    <property type="match status" value="1"/>
</dbReference>
<evidence type="ECO:0000256" key="4">
    <source>
        <dbReference type="ARBA" id="ARBA00022989"/>
    </source>
</evidence>
<keyword evidence="4 6" id="KW-1133">Transmembrane helix</keyword>
<dbReference type="InterPro" id="IPR036259">
    <property type="entry name" value="MFS_trans_sf"/>
</dbReference>
<dbReference type="PROSITE" id="PS50850">
    <property type="entry name" value="MFS"/>
    <property type="match status" value="1"/>
</dbReference>
<feature type="transmembrane region" description="Helical" evidence="6">
    <location>
        <begin position="180"/>
        <end position="199"/>
    </location>
</feature>
<dbReference type="InterPro" id="IPR020846">
    <property type="entry name" value="MFS_dom"/>
</dbReference>
<gene>
    <name evidence="8" type="ORF">DB88DRAFT_478425</name>
</gene>
<dbReference type="GO" id="GO:0016020">
    <property type="term" value="C:membrane"/>
    <property type="evidence" value="ECO:0007669"/>
    <property type="project" value="UniProtKB-SubCell"/>
</dbReference>
<evidence type="ECO:0000256" key="2">
    <source>
        <dbReference type="ARBA" id="ARBA00022448"/>
    </source>
</evidence>
<dbReference type="InterPro" id="IPR011701">
    <property type="entry name" value="MFS"/>
</dbReference>
<comment type="subcellular location">
    <subcellularLocation>
        <location evidence="1">Membrane</location>
        <topology evidence="1">Multi-pass membrane protein</topology>
    </subcellularLocation>
</comment>
<keyword evidence="2" id="KW-0813">Transport</keyword>
<dbReference type="FunFam" id="1.20.1250.20:FF:000223">
    <property type="entry name" value="Major facilitator superfamily domain-containing protein"/>
    <property type="match status" value="1"/>
</dbReference>
<evidence type="ECO:0000256" key="5">
    <source>
        <dbReference type="ARBA" id="ARBA00023136"/>
    </source>
</evidence>
<dbReference type="SUPFAM" id="SSF103473">
    <property type="entry name" value="MFS general substrate transporter"/>
    <property type="match status" value="1"/>
</dbReference>
<reference evidence="8" key="1">
    <citation type="submission" date="2023-02" db="EMBL/GenBank/DDBJ databases">
        <title>Identification and recombinant expression of a fungal hydrolase from Papiliotrema laurentii that hydrolyzes apple cutin and clears colloidal polyester polyurethane.</title>
        <authorList>
            <consortium name="DOE Joint Genome Institute"/>
            <person name="Roman V.A."/>
            <person name="Bojanowski C."/>
            <person name="Crable B.R."/>
            <person name="Wagner D.N."/>
            <person name="Hung C.S."/>
            <person name="Nadeau L.J."/>
            <person name="Schratz L."/>
            <person name="Haridas S."/>
            <person name="Pangilinan J."/>
            <person name="Lipzen A."/>
            <person name="Na H."/>
            <person name="Yan M."/>
            <person name="Ng V."/>
            <person name="Grigoriev I.V."/>
            <person name="Spatafora J.W."/>
            <person name="Barlow D."/>
            <person name="Biffinger J."/>
            <person name="Kelley-Loughnane N."/>
            <person name="Varaljay V.A."/>
            <person name="Crookes-Goodson W.J."/>
        </authorList>
    </citation>
    <scope>NUCLEOTIDE SEQUENCE</scope>
    <source>
        <strain evidence="8">5307AH</strain>
    </source>
</reference>
<feature type="transmembrane region" description="Helical" evidence="6">
    <location>
        <begin position="219"/>
        <end position="240"/>
    </location>
</feature>
<keyword evidence="3 6" id="KW-0812">Transmembrane</keyword>
<accession>A0AAD9FWL3</accession>
<keyword evidence="5 6" id="KW-0472">Membrane</keyword>
<evidence type="ECO:0000256" key="6">
    <source>
        <dbReference type="SAM" id="Phobius"/>
    </source>
</evidence>
<name>A0AAD9FWL3_PAPLA</name>
<evidence type="ECO:0000256" key="1">
    <source>
        <dbReference type="ARBA" id="ARBA00004141"/>
    </source>
</evidence>
<feature type="transmembrane region" description="Helical" evidence="6">
    <location>
        <begin position="123"/>
        <end position="141"/>
    </location>
</feature>
<organism evidence="8 9">
    <name type="scientific">Papiliotrema laurentii</name>
    <name type="common">Cryptococcus laurentii</name>
    <dbReference type="NCBI Taxonomy" id="5418"/>
    <lineage>
        <taxon>Eukaryota</taxon>
        <taxon>Fungi</taxon>
        <taxon>Dikarya</taxon>
        <taxon>Basidiomycota</taxon>
        <taxon>Agaricomycotina</taxon>
        <taxon>Tremellomycetes</taxon>
        <taxon>Tremellales</taxon>
        <taxon>Rhynchogastremaceae</taxon>
        <taxon>Papiliotrema</taxon>
    </lineage>
</organism>
<dbReference type="PANTHER" id="PTHR23504:SF31">
    <property type="entry name" value="MAJOR FACILITATOR SUPERFAMILY DOMAIN-CONTAINING PROTEIN 10"/>
    <property type="match status" value="1"/>
</dbReference>
<dbReference type="GO" id="GO:0022857">
    <property type="term" value="F:transmembrane transporter activity"/>
    <property type="evidence" value="ECO:0007669"/>
    <property type="project" value="InterPro"/>
</dbReference>
<sequence>MEKPKAARTVVATVFIALVLDLLAFTLPLPLFPRLIAWYLQKEVDQPSAILPRLLSLTNSWRSFLFSKSGTALGRQLSASTEDTKNWDVVLLGGVMGSLFSFCQCVISPKLGSLSDRYGRKKVLLATMLGNILSAVIWLKSTGFSTFLLSRLVGGLSEGNVQLSTAIISDVTTAATRSKSLALVGIAFSICFTLGPSLGAYFASRPLPIAKSGTDHWNVYATPAAISLGLLLLESLYLIVKLPETRHWRSQGSENKEVQDKEGVVVKDSSKSRLDRLRKTGRYHCAFLLFFSGAEFTLTFLTYDLFGATNAQNGRLLSYIGVLAAMLQARYVRPALARKGELQVAYTGLVVATCSFFLLATMPLGCVRDSDVVSTIVLYAAATGLAYVSATVVTGLTAAAAACCDEEGEGSDETLRRGRALGGFRSMGQLGRAIGPLLASSVYWLLGPLLCYLAIASCLSMVGLQLRGYLAREAKRRDKASKTQ</sequence>
<dbReference type="Pfam" id="PF07690">
    <property type="entry name" value="MFS_1"/>
    <property type="match status" value="1"/>
</dbReference>
<evidence type="ECO:0000313" key="8">
    <source>
        <dbReference type="EMBL" id="KAK1927559.1"/>
    </source>
</evidence>
<feature type="transmembrane region" description="Helical" evidence="6">
    <location>
        <begin position="344"/>
        <end position="364"/>
    </location>
</feature>
<feature type="transmembrane region" description="Helical" evidence="6">
    <location>
        <begin position="283"/>
        <end position="303"/>
    </location>
</feature>
<keyword evidence="9" id="KW-1185">Reference proteome</keyword>
<evidence type="ECO:0000259" key="7">
    <source>
        <dbReference type="PROSITE" id="PS50850"/>
    </source>
</evidence>
<dbReference type="EMBL" id="JAODAN010000001">
    <property type="protein sequence ID" value="KAK1927559.1"/>
    <property type="molecule type" value="Genomic_DNA"/>
</dbReference>
<feature type="domain" description="Major facilitator superfamily (MFS) profile" evidence="7">
    <location>
        <begin position="10"/>
        <end position="475"/>
    </location>
</feature>
<evidence type="ECO:0000256" key="3">
    <source>
        <dbReference type="ARBA" id="ARBA00022692"/>
    </source>
</evidence>
<comment type="caution">
    <text evidence="8">The sequence shown here is derived from an EMBL/GenBank/DDBJ whole genome shotgun (WGS) entry which is preliminary data.</text>
</comment>
<proteinExistence type="predicted"/>
<protein>
    <submittedName>
        <fullName evidence="8">Major facilitator superfamily domain-containing protein</fullName>
    </submittedName>
</protein>
<feature type="transmembrane region" description="Helical" evidence="6">
    <location>
        <begin position="452"/>
        <end position="470"/>
    </location>
</feature>
<feature type="transmembrane region" description="Helical" evidence="6">
    <location>
        <begin position="89"/>
        <end position="111"/>
    </location>
</feature>
<dbReference type="PANTHER" id="PTHR23504">
    <property type="entry name" value="MAJOR FACILITATOR SUPERFAMILY DOMAIN-CONTAINING PROTEIN 10"/>
    <property type="match status" value="1"/>
</dbReference>
<feature type="transmembrane region" description="Helical" evidence="6">
    <location>
        <begin position="376"/>
        <end position="403"/>
    </location>
</feature>
<dbReference type="Proteomes" id="UP001182556">
    <property type="component" value="Unassembled WGS sequence"/>
</dbReference>